<dbReference type="EMBL" id="JACHEH010000003">
    <property type="protein sequence ID" value="MBB6168120.1"/>
    <property type="molecule type" value="Genomic_DNA"/>
</dbReference>
<name>A0A841K7R7_9HYPH</name>
<organism evidence="1 2">
    <name type="scientific">Chelatococcus composti</name>
    <dbReference type="NCBI Taxonomy" id="1743235"/>
    <lineage>
        <taxon>Bacteria</taxon>
        <taxon>Pseudomonadati</taxon>
        <taxon>Pseudomonadota</taxon>
        <taxon>Alphaproteobacteria</taxon>
        <taxon>Hyphomicrobiales</taxon>
        <taxon>Chelatococcaceae</taxon>
        <taxon>Chelatococcus</taxon>
    </lineage>
</organism>
<protein>
    <submittedName>
        <fullName evidence="1">Uncharacterized protein</fullName>
    </submittedName>
</protein>
<gene>
    <name evidence="1" type="ORF">HNQ73_001743</name>
</gene>
<dbReference type="RefSeq" id="WP_183334235.1">
    <property type="nucleotide sequence ID" value="NZ_BMHX01000003.1"/>
</dbReference>
<keyword evidence="2" id="KW-1185">Reference proteome</keyword>
<reference evidence="1 2" key="1">
    <citation type="submission" date="2020-08" db="EMBL/GenBank/DDBJ databases">
        <title>Genomic Encyclopedia of Type Strains, Phase IV (KMG-IV): sequencing the most valuable type-strain genomes for metagenomic binning, comparative biology and taxonomic classification.</title>
        <authorList>
            <person name="Goeker M."/>
        </authorList>
    </citation>
    <scope>NUCLEOTIDE SEQUENCE [LARGE SCALE GENOMIC DNA]</scope>
    <source>
        <strain evidence="1 2">DSM 101465</strain>
    </source>
</reference>
<proteinExistence type="predicted"/>
<evidence type="ECO:0000313" key="1">
    <source>
        <dbReference type="EMBL" id="MBB6168120.1"/>
    </source>
</evidence>
<dbReference type="Proteomes" id="UP000588017">
    <property type="component" value="Unassembled WGS sequence"/>
</dbReference>
<dbReference type="AlphaFoldDB" id="A0A841K7R7"/>
<sequence>MAYVSTDIAYVTPRKTGVFKRILNAVMEARMRAADREIRRLEAIYGPLSLRDAGLDKVSLGNSGTLPFAR</sequence>
<comment type="caution">
    <text evidence="1">The sequence shown here is derived from an EMBL/GenBank/DDBJ whole genome shotgun (WGS) entry which is preliminary data.</text>
</comment>
<accession>A0A841K7R7</accession>
<evidence type="ECO:0000313" key="2">
    <source>
        <dbReference type="Proteomes" id="UP000588017"/>
    </source>
</evidence>